<dbReference type="Gene3D" id="2.40.10.10">
    <property type="entry name" value="Trypsin-like serine proteases"/>
    <property type="match status" value="1"/>
</dbReference>
<accession>A0A9N9WXZ7</accession>
<feature type="chain" id="PRO_5040223054" description="Peptidase S1 domain-containing protein" evidence="2">
    <location>
        <begin position="19"/>
        <end position="260"/>
    </location>
</feature>
<evidence type="ECO:0000313" key="4">
    <source>
        <dbReference type="EMBL" id="CAG9810588.1"/>
    </source>
</evidence>
<dbReference type="PROSITE" id="PS51257">
    <property type="entry name" value="PROKAR_LIPOPROTEIN"/>
    <property type="match status" value="1"/>
</dbReference>
<dbReference type="AlphaFoldDB" id="A0A9N9WXZ7"/>
<dbReference type="Proteomes" id="UP001153620">
    <property type="component" value="Chromosome 4"/>
</dbReference>
<feature type="signal peptide" evidence="2">
    <location>
        <begin position="1"/>
        <end position="18"/>
    </location>
</feature>
<evidence type="ECO:0000256" key="2">
    <source>
        <dbReference type="SAM" id="SignalP"/>
    </source>
</evidence>
<dbReference type="GO" id="GO:0004252">
    <property type="term" value="F:serine-type endopeptidase activity"/>
    <property type="evidence" value="ECO:0007669"/>
    <property type="project" value="InterPro"/>
</dbReference>
<dbReference type="InterPro" id="IPR009003">
    <property type="entry name" value="Peptidase_S1_PA"/>
</dbReference>
<keyword evidence="2" id="KW-0732">Signal</keyword>
<evidence type="ECO:0000256" key="1">
    <source>
        <dbReference type="ARBA" id="ARBA00024195"/>
    </source>
</evidence>
<keyword evidence="5" id="KW-1185">Reference proteome</keyword>
<comment type="similarity">
    <text evidence="1">Belongs to the peptidase S1 family. CLIP subfamily.</text>
</comment>
<dbReference type="EMBL" id="OU895880">
    <property type="protein sequence ID" value="CAG9810588.1"/>
    <property type="molecule type" value="Genomic_DNA"/>
</dbReference>
<dbReference type="InterPro" id="IPR043504">
    <property type="entry name" value="Peptidase_S1_PA_chymotrypsin"/>
</dbReference>
<name>A0A9N9WXZ7_9DIPT</name>
<evidence type="ECO:0000259" key="3">
    <source>
        <dbReference type="Pfam" id="PF00089"/>
    </source>
</evidence>
<gene>
    <name evidence="4" type="ORF">CHIRRI_LOCUS13401</name>
</gene>
<proteinExistence type="inferred from homology"/>
<reference evidence="4" key="2">
    <citation type="submission" date="2022-10" db="EMBL/GenBank/DDBJ databases">
        <authorList>
            <consortium name="ENA_rothamsted_submissions"/>
            <consortium name="culmorum"/>
            <person name="King R."/>
        </authorList>
    </citation>
    <scope>NUCLEOTIDE SEQUENCE</scope>
</reference>
<reference evidence="4" key="1">
    <citation type="submission" date="2022-01" db="EMBL/GenBank/DDBJ databases">
        <authorList>
            <person name="King R."/>
        </authorList>
    </citation>
    <scope>NUCLEOTIDE SEQUENCE</scope>
</reference>
<dbReference type="Pfam" id="PF00089">
    <property type="entry name" value="Trypsin"/>
    <property type="match status" value="1"/>
</dbReference>
<dbReference type="GO" id="GO:0006508">
    <property type="term" value="P:proteolysis"/>
    <property type="evidence" value="ECO:0007669"/>
    <property type="project" value="InterPro"/>
</dbReference>
<dbReference type="InterPro" id="IPR001254">
    <property type="entry name" value="Trypsin_dom"/>
</dbReference>
<organism evidence="4 5">
    <name type="scientific">Chironomus riparius</name>
    <dbReference type="NCBI Taxonomy" id="315576"/>
    <lineage>
        <taxon>Eukaryota</taxon>
        <taxon>Metazoa</taxon>
        <taxon>Ecdysozoa</taxon>
        <taxon>Arthropoda</taxon>
        <taxon>Hexapoda</taxon>
        <taxon>Insecta</taxon>
        <taxon>Pterygota</taxon>
        <taxon>Neoptera</taxon>
        <taxon>Endopterygota</taxon>
        <taxon>Diptera</taxon>
        <taxon>Nematocera</taxon>
        <taxon>Chironomoidea</taxon>
        <taxon>Chironomidae</taxon>
        <taxon>Chironominae</taxon>
        <taxon>Chironomus</taxon>
    </lineage>
</organism>
<dbReference type="SUPFAM" id="SSF50494">
    <property type="entry name" value="Trypsin-like serine proteases"/>
    <property type="match status" value="1"/>
</dbReference>
<protein>
    <recommendedName>
        <fullName evidence="3">Peptidase S1 domain-containing protein</fullName>
    </recommendedName>
</protein>
<evidence type="ECO:0000313" key="5">
    <source>
        <dbReference type="Proteomes" id="UP001153620"/>
    </source>
</evidence>
<sequence>MKIVQIFSIIFLIGCVKSQGPIVIPDDSEVLEFTVQIERAALQANQQNIFLSVGTLLTLSHVLSPGHIFDFPFVNASNPNQIVIRFRGNQLGHGFRASPNLITRHQTADLAILRMTHRVDQQFRFAPRNRVDLTWNRFCTIYGFDIGQVNPTAQQLVATSAMIRNSTDASCNTGFCAIGTVGQFSHCDGFIGSPVTCDGVSVAAIVTEDHFCALTTASATLFRLSDQTEWINTHTSGAKISTQSSIFGVILGALLMRFIA</sequence>
<feature type="domain" description="Peptidase S1" evidence="3">
    <location>
        <begin position="44"/>
        <end position="231"/>
    </location>
</feature>